<dbReference type="EMBL" id="SDWY01000005">
    <property type="protein sequence ID" value="MDN6900994.1"/>
    <property type="molecule type" value="Genomic_DNA"/>
</dbReference>
<dbReference type="EMBL" id="CP029684">
    <property type="protein sequence ID" value="QAS70030.1"/>
    <property type="molecule type" value="Genomic_DNA"/>
</dbReference>
<sequence>MAKLITKRYLTWFILSILLSILGPFVFRLNFLDGSRRIIWLLGIIYGGFSLYGGYRFRQFGLKFWGIFIFPVTFSAVNLFFKLVLGGALVSSNYAYFFAIFYVVLGLFTFMNNGGSSDLEKQIPVDDGFKGVK</sequence>
<feature type="transmembrane region" description="Helical" evidence="1">
    <location>
        <begin position="38"/>
        <end position="55"/>
    </location>
</feature>
<evidence type="ECO:0000256" key="1">
    <source>
        <dbReference type="SAM" id="Phobius"/>
    </source>
</evidence>
<accession>A0AAJ1VP82</accession>
<reference evidence="3" key="3">
    <citation type="submission" date="2020-01" db="EMBL/GenBank/DDBJ databases">
        <authorList>
            <person name="Cousin F.J."/>
            <person name="Le Guellec R."/>
            <person name="Cretenet M."/>
        </authorList>
    </citation>
    <scope>NUCLEOTIDE SEQUENCE</scope>
    <source>
        <strain evidence="3">UCMA 15228</strain>
    </source>
</reference>
<dbReference type="RefSeq" id="WP_128686503.1">
    <property type="nucleotide sequence ID" value="NZ_CP029684.2"/>
</dbReference>
<gene>
    <name evidence="3" type="ORF">DLJ48_05565</name>
    <name evidence="2" type="ORF">EVC35_08350</name>
</gene>
<dbReference type="Proteomes" id="UP001167919">
    <property type="component" value="Unassembled WGS sequence"/>
</dbReference>
<keyword evidence="1" id="KW-0812">Transmembrane</keyword>
<protein>
    <submittedName>
        <fullName evidence="2">Uncharacterized protein</fullName>
    </submittedName>
</protein>
<keyword evidence="4" id="KW-1185">Reference proteome</keyword>
<feature type="transmembrane region" description="Helical" evidence="1">
    <location>
        <begin position="62"/>
        <end position="81"/>
    </location>
</feature>
<feature type="transmembrane region" description="Helical" evidence="1">
    <location>
        <begin position="93"/>
        <end position="111"/>
    </location>
</feature>
<proteinExistence type="predicted"/>
<evidence type="ECO:0000313" key="5">
    <source>
        <dbReference type="Proteomes" id="UP001167919"/>
    </source>
</evidence>
<dbReference type="Proteomes" id="UP000286907">
    <property type="component" value="Chromosome"/>
</dbReference>
<reference evidence="3 4" key="1">
    <citation type="journal article" date="2019" name="Syst. Appl. Microbiol.">
        <title>Oenococcus sicerae sp. nov., isolated from French cider.</title>
        <authorList>
            <person name="Cousin F.J."/>
            <person name="Le Guellec R."/>
            <person name="Chagnot C."/>
            <person name="Goux D."/>
            <person name="Dalmasso M."/>
            <person name="Laplace J.M."/>
            <person name="Cretenet M."/>
        </authorList>
    </citation>
    <scope>NUCLEOTIDE SEQUENCE [LARGE SCALE GENOMIC DNA]</scope>
    <source>
        <strain evidence="3 4">UCMA 15228</strain>
    </source>
</reference>
<name>A0AAJ1VP82_9LACO</name>
<evidence type="ECO:0000313" key="4">
    <source>
        <dbReference type="Proteomes" id="UP000286907"/>
    </source>
</evidence>
<keyword evidence="1" id="KW-1133">Transmembrane helix</keyword>
<evidence type="ECO:0000313" key="2">
    <source>
        <dbReference type="EMBL" id="MDN6900994.1"/>
    </source>
</evidence>
<dbReference type="AlphaFoldDB" id="A0AAJ1VP82"/>
<evidence type="ECO:0000313" key="3">
    <source>
        <dbReference type="EMBL" id="QAS70030.1"/>
    </source>
</evidence>
<feature type="transmembrane region" description="Helical" evidence="1">
    <location>
        <begin position="12"/>
        <end position="32"/>
    </location>
</feature>
<keyword evidence="1" id="KW-0472">Membrane</keyword>
<organism evidence="2 5">
    <name type="scientific">Oenococcus sicerae</name>
    <dbReference type="NCBI Taxonomy" id="2203724"/>
    <lineage>
        <taxon>Bacteria</taxon>
        <taxon>Bacillati</taxon>
        <taxon>Bacillota</taxon>
        <taxon>Bacilli</taxon>
        <taxon>Lactobacillales</taxon>
        <taxon>Lactobacillaceae</taxon>
        <taxon>Oenococcus</taxon>
    </lineage>
</organism>
<reference evidence="2" key="2">
    <citation type="submission" date="2019-01" db="EMBL/GenBank/DDBJ databases">
        <title>Oenococcus sicerae UCMA17102.</title>
        <authorList>
            <person name="Cousin F.J."/>
            <person name="Le Guellec R."/>
            <person name="Cretenet M."/>
        </authorList>
    </citation>
    <scope>NUCLEOTIDE SEQUENCE</scope>
    <source>
        <strain evidence="2">UCMA17102</strain>
    </source>
</reference>